<evidence type="ECO:0000256" key="6">
    <source>
        <dbReference type="ARBA" id="ARBA00023295"/>
    </source>
</evidence>
<evidence type="ECO:0000256" key="10">
    <source>
        <dbReference type="ARBA" id="ARBA00093232"/>
    </source>
</evidence>
<feature type="signal peptide" evidence="11">
    <location>
        <begin position="1"/>
        <end position="18"/>
    </location>
</feature>
<dbReference type="GO" id="GO:0006491">
    <property type="term" value="P:N-glycan processing"/>
    <property type="evidence" value="ECO:0007669"/>
    <property type="project" value="TreeGrafter"/>
</dbReference>
<evidence type="ECO:0000256" key="9">
    <source>
        <dbReference type="ARBA" id="ARBA00083602"/>
    </source>
</evidence>
<evidence type="ECO:0000256" key="4">
    <source>
        <dbReference type="ARBA" id="ARBA00022801"/>
    </source>
</evidence>
<evidence type="ECO:0000313" key="13">
    <source>
        <dbReference type="EMBL" id="VEL35193.1"/>
    </source>
</evidence>
<feature type="non-terminal residue" evidence="13">
    <location>
        <position position="224"/>
    </location>
</feature>
<dbReference type="EC" id="3.2.1.114" evidence="8"/>
<evidence type="ECO:0000256" key="5">
    <source>
        <dbReference type="ARBA" id="ARBA00022833"/>
    </source>
</evidence>
<dbReference type="InterPro" id="IPR015341">
    <property type="entry name" value="Glyco_hydro_38_cen"/>
</dbReference>
<proteinExistence type="inferred from homology"/>
<dbReference type="Gene3D" id="1.20.1270.50">
    <property type="entry name" value="Glycoside hydrolase family 38, central domain"/>
    <property type="match status" value="1"/>
</dbReference>
<accession>A0A448XF42</accession>
<feature type="domain" description="Glycoside hydrolase family 38 central" evidence="12">
    <location>
        <begin position="124"/>
        <end position="224"/>
    </location>
</feature>
<dbReference type="FunFam" id="1.20.1270.50:FF:000001">
    <property type="entry name" value="Alpha-mannosidase"/>
    <property type="match status" value="1"/>
</dbReference>
<dbReference type="PANTHER" id="PTHR11607:SF3">
    <property type="entry name" value="LYSOSOMAL ALPHA-MANNOSIDASE"/>
    <property type="match status" value="1"/>
</dbReference>
<dbReference type="Gene3D" id="3.20.110.10">
    <property type="entry name" value="Glycoside hydrolase 38, N terminal domain"/>
    <property type="match status" value="1"/>
</dbReference>
<reference evidence="13" key="1">
    <citation type="submission" date="2018-11" db="EMBL/GenBank/DDBJ databases">
        <authorList>
            <consortium name="Pathogen Informatics"/>
        </authorList>
    </citation>
    <scope>NUCLEOTIDE SEQUENCE</scope>
</reference>
<comment type="catalytic activity">
    <reaction evidence="10">
        <text>N(4)-{beta-D-GlcNAc-(1-&gt;2)-alpha-D-Man-(1-&gt;3)-[alpha-D-Man-(1-&gt;3)-[alpha-D-Man-(1-&gt;6)]-alpha-D-Man-(1-&gt;6)]-beta-D-Man-(1-&gt;4)-beta-D-GlcNAc-(1-&gt;4)-beta-D-GlcNAc}-L-asparaginyl-[protein] + 2 H2O = 2 alpha-D-mannopyranose + an N(4)-{beta-D-GlcNAc-(1-&gt;2)-alpha-D-Man-(1-&gt;3)-[alpha-D-Man-(1-&gt;6)]-beta-D-Man-(1-&gt;4)-beta-D-GlcNAc-(1-&gt;4)-beta-D-GlcNAc}-L-asparaginyl-[protein]</text>
        <dbReference type="Rhea" id="RHEA:56052"/>
        <dbReference type="Rhea" id="RHEA-COMP:14368"/>
        <dbReference type="Rhea" id="RHEA-COMP:14369"/>
        <dbReference type="ChEBI" id="CHEBI:15377"/>
        <dbReference type="ChEBI" id="CHEBI:28729"/>
        <dbReference type="ChEBI" id="CHEBI:60615"/>
        <dbReference type="ChEBI" id="CHEBI:60625"/>
        <dbReference type="EC" id="3.2.1.114"/>
    </reaction>
</comment>
<evidence type="ECO:0000256" key="1">
    <source>
        <dbReference type="ARBA" id="ARBA00001947"/>
    </source>
</evidence>
<dbReference type="InterPro" id="IPR000602">
    <property type="entry name" value="Glyco_hydro_38_N"/>
</dbReference>
<dbReference type="Pfam" id="PF01074">
    <property type="entry name" value="Glyco_hydro_38N"/>
    <property type="match status" value="1"/>
</dbReference>
<keyword evidence="6" id="KW-0326">Glycosidase</keyword>
<dbReference type="InterPro" id="IPR037094">
    <property type="entry name" value="Glyco_hydro_38_cen_sf"/>
</dbReference>
<sequence>YFLIALFLIPVNRAAALADQYRKKAVLFKTGNIVLVPLGDDFRFLSTKEWDIQVSNYRKLIQYYDDHPELRITLRFSTLSNYFDRLHELAGVDSDTIPTQLSNHQGSFKTFVGDMFTYADRDHDYWSGYFTSRPFYKRMSRTLESELRTAEILYSFARHRFSLWSLDSQSFLTQNDSISIKFVELFDKLYSLLTLARRNLGLFQHHDGITGTATSRVVQDYNIR</sequence>
<dbReference type="OrthoDB" id="10261055at2759"/>
<keyword evidence="3" id="KW-0479">Metal-binding</keyword>
<evidence type="ECO:0000256" key="7">
    <source>
        <dbReference type="ARBA" id="ARBA00059516"/>
    </source>
</evidence>
<keyword evidence="11" id="KW-0732">Signal</keyword>
<keyword evidence="5" id="KW-0862">Zinc</keyword>
<dbReference type="EMBL" id="CAAALY010249266">
    <property type="protein sequence ID" value="VEL35193.1"/>
    <property type="molecule type" value="Genomic_DNA"/>
</dbReference>
<dbReference type="SMART" id="SM00872">
    <property type="entry name" value="Alpha-mann_mid"/>
    <property type="match status" value="1"/>
</dbReference>
<name>A0A448XF42_9PLAT</name>
<dbReference type="InterPro" id="IPR027291">
    <property type="entry name" value="Glyco_hydro_38_N_sf"/>
</dbReference>
<comment type="caution">
    <text evidence="13">The sequence shown here is derived from an EMBL/GenBank/DDBJ whole genome shotgun (WGS) entry which is preliminary data.</text>
</comment>
<gene>
    <name evidence="13" type="ORF">PXEA_LOCUS28633</name>
</gene>
<dbReference type="GO" id="GO:0046872">
    <property type="term" value="F:metal ion binding"/>
    <property type="evidence" value="ECO:0007669"/>
    <property type="project" value="UniProtKB-KW"/>
</dbReference>
<dbReference type="PANTHER" id="PTHR11607">
    <property type="entry name" value="ALPHA-MANNOSIDASE"/>
    <property type="match status" value="1"/>
</dbReference>
<dbReference type="GO" id="GO:0004572">
    <property type="term" value="F:mannosyl-oligosaccharide 1,3-1,6-alpha-mannosidase activity"/>
    <property type="evidence" value="ECO:0007669"/>
    <property type="project" value="UniProtKB-EC"/>
</dbReference>
<evidence type="ECO:0000259" key="12">
    <source>
        <dbReference type="SMART" id="SM00872"/>
    </source>
</evidence>
<evidence type="ECO:0000256" key="11">
    <source>
        <dbReference type="SAM" id="SignalP"/>
    </source>
</evidence>
<dbReference type="AlphaFoldDB" id="A0A448XF42"/>
<evidence type="ECO:0000256" key="2">
    <source>
        <dbReference type="ARBA" id="ARBA00009792"/>
    </source>
</evidence>
<dbReference type="SUPFAM" id="SSF88713">
    <property type="entry name" value="Glycoside hydrolase/deacetylase"/>
    <property type="match status" value="1"/>
</dbReference>
<dbReference type="Proteomes" id="UP000784294">
    <property type="component" value="Unassembled WGS sequence"/>
</dbReference>
<dbReference type="Pfam" id="PF09261">
    <property type="entry name" value="Alpha-mann_mid"/>
    <property type="match status" value="1"/>
</dbReference>
<comment type="function">
    <text evidence="7">Catalyzes the first committed step in the biosynthesis of complex N-glycans. It controls conversion of high mannose to complex N-glycans; the final hydrolytic step in the N-glycan maturation pathway.</text>
</comment>
<keyword evidence="14" id="KW-1185">Reference proteome</keyword>
<dbReference type="InterPro" id="IPR028995">
    <property type="entry name" value="Glyco_hydro_57/38_cen_sf"/>
</dbReference>
<feature type="chain" id="PRO_5019188346" description="mannosyl-oligosaccharide 1,3-1,6-alpha-mannosidase" evidence="11">
    <location>
        <begin position="19"/>
        <end position="224"/>
    </location>
</feature>
<protein>
    <recommendedName>
        <fullName evidence="8">mannosyl-oligosaccharide 1,3-1,6-alpha-mannosidase</fullName>
        <ecNumber evidence="8">3.2.1.114</ecNumber>
    </recommendedName>
    <alternativeName>
        <fullName evidence="9">Mannosyl-oligosaccharide 1,3-1,6-alpha-mannosidase</fullName>
    </alternativeName>
</protein>
<dbReference type="InterPro" id="IPR050843">
    <property type="entry name" value="Glycosyl_Hydrlase_38"/>
</dbReference>
<evidence type="ECO:0000256" key="3">
    <source>
        <dbReference type="ARBA" id="ARBA00022723"/>
    </source>
</evidence>
<evidence type="ECO:0000313" key="14">
    <source>
        <dbReference type="Proteomes" id="UP000784294"/>
    </source>
</evidence>
<dbReference type="InterPro" id="IPR011330">
    <property type="entry name" value="Glyco_hydro/deAcase_b/a-brl"/>
</dbReference>
<comment type="cofactor">
    <cofactor evidence="1">
        <name>Zn(2+)</name>
        <dbReference type="ChEBI" id="CHEBI:29105"/>
    </cofactor>
</comment>
<dbReference type="GO" id="GO:0000139">
    <property type="term" value="C:Golgi membrane"/>
    <property type="evidence" value="ECO:0007669"/>
    <property type="project" value="TreeGrafter"/>
</dbReference>
<evidence type="ECO:0000256" key="8">
    <source>
        <dbReference type="ARBA" id="ARBA00066412"/>
    </source>
</evidence>
<keyword evidence="4" id="KW-0378">Hydrolase</keyword>
<organism evidence="13 14">
    <name type="scientific">Protopolystoma xenopodis</name>
    <dbReference type="NCBI Taxonomy" id="117903"/>
    <lineage>
        <taxon>Eukaryota</taxon>
        <taxon>Metazoa</taxon>
        <taxon>Spiralia</taxon>
        <taxon>Lophotrochozoa</taxon>
        <taxon>Platyhelminthes</taxon>
        <taxon>Monogenea</taxon>
        <taxon>Polyopisthocotylea</taxon>
        <taxon>Polystomatidea</taxon>
        <taxon>Polystomatidae</taxon>
        <taxon>Protopolystoma</taxon>
    </lineage>
</organism>
<dbReference type="SUPFAM" id="SSF88688">
    <property type="entry name" value="Families 57/38 glycoside transferase middle domain"/>
    <property type="match status" value="1"/>
</dbReference>
<comment type="similarity">
    <text evidence="2">Belongs to the glycosyl hydrolase 38 family.</text>
</comment>
<dbReference type="GO" id="GO:0006013">
    <property type="term" value="P:mannose metabolic process"/>
    <property type="evidence" value="ECO:0007669"/>
    <property type="project" value="InterPro"/>
</dbReference>